<dbReference type="EMBL" id="RBIN01000007">
    <property type="protein sequence ID" value="RKQ97004.1"/>
    <property type="molecule type" value="Genomic_DNA"/>
</dbReference>
<comment type="caution">
    <text evidence="2">The sequence shown here is derived from an EMBL/GenBank/DDBJ whole genome shotgun (WGS) entry which is preliminary data.</text>
</comment>
<sequence>MQLLAGQIVSLIALAICLVAFASKRDDRLLRLLISANVAFTLQYLLFESWVAAAVTTLVILRIVLARRHPGSYPLMGGVLAATLAVSLLFWEGWLDLLPLTAGMLGTIGMFMLRGIPMRLMLAGAALAWALTSLAIGAVGGTVAETLILVTNLITIARMVRDRRAHSTA</sequence>
<evidence type="ECO:0000313" key="3">
    <source>
        <dbReference type="Proteomes" id="UP000281975"/>
    </source>
</evidence>
<evidence type="ECO:0000256" key="1">
    <source>
        <dbReference type="SAM" id="Phobius"/>
    </source>
</evidence>
<dbReference type="PIRSF" id="PIRSF011443">
    <property type="entry name" value="YgjV"/>
    <property type="match status" value="1"/>
</dbReference>
<keyword evidence="1" id="KW-0812">Transmembrane</keyword>
<feature type="transmembrane region" description="Helical" evidence="1">
    <location>
        <begin position="38"/>
        <end position="61"/>
    </location>
</feature>
<dbReference type="Pfam" id="PF10688">
    <property type="entry name" value="Imp-YgjV"/>
    <property type="match status" value="1"/>
</dbReference>
<dbReference type="InterPro" id="IPR026267">
    <property type="entry name" value="YgjV"/>
</dbReference>
<keyword evidence="1" id="KW-0472">Membrane</keyword>
<evidence type="ECO:0000313" key="2">
    <source>
        <dbReference type="EMBL" id="RKQ97004.1"/>
    </source>
</evidence>
<keyword evidence="3" id="KW-1185">Reference proteome</keyword>
<accession>A0A420WU88</accession>
<dbReference type="RefSeq" id="WP_245977837.1">
    <property type="nucleotide sequence ID" value="NZ_RBIN01000007.1"/>
</dbReference>
<gene>
    <name evidence="2" type="ORF">C7446_2420</name>
</gene>
<dbReference type="Proteomes" id="UP000281975">
    <property type="component" value="Unassembled WGS sequence"/>
</dbReference>
<reference evidence="2 3" key="1">
    <citation type="submission" date="2018-10" db="EMBL/GenBank/DDBJ databases">
        <title>Genomic Encyclopedia of Type Strains, Phase IV (KMG-IV): sequencing the most valuable type-strain genomes for metagenomic binning, comparative biology and taxonomic classification.</title>
        <authorList>
            <person name="Goeker M."/>
        </authorList>
    </citation>
    <scope>NUCLEOTIDE SEQUENCE [LARGE SCALE GENOMIC DNA]</scope>
    <source>
        <strain evidence="2 3">DSM 23229</strain>
    </source>
</reference>
<proteinExistence type="predicted"/>
<dbReference type="AlphaFoldDB" id="A0A420WU88"/>
<organism evidence="2 3">
    <name type="scientific">Kushneria sinocarnis</name>
    <dbReference type="NCBI Taxonomy" id="595502"/>
    <lineage>
        <taxon>Bacteria</taxon>
        <taxon>Pseudomonadati</taxon>
        <taxon>Pseudomonadota</taxon>
        <taxon>Gammaproteobacteria</taxon>
        <taxon>Oceanospirillales</taxon>
        <taxon>Halomonadaceae</taxon>
        <taxon>Kushneria</taxon>
    </lineage>
</organism>
<dbReference type="InterPro" id="IPR019629">
    <property type="entry name" value="Uncharacterised_HI1736/YgjV"/>
</dbReference>
<feature type="transmembrane region" description="Helical" evidence="1">
    <location>
        <begin position="97"/>
        <end position="113"/>
    </location>
</feature>
<keyword evidence="1" id="KW-1133">Transmembrane helix</keyword>
<protein>
    <submittedName>
        <fullName evidence="2">Inner membrane protein</fullName>
    </submittedName>
</protein>
<name>A0A420WU88_9GAMM</name>
<feature type="transmembrane region" description="Helical" evidence="1">
    <location>
        <begin position="73"/>
        <end position="91"/>
    </location>
</feature>